<accession>T1CLU6</accession>
<gene>
    <name evidence="1" type="ORF">B1A_06983</name>
</gene>
<sequence>GLYDLLLTEGLARSLADLDPTRADVSALKGGATLHKQHDIVARPTQNQKLRSR</sequence>
<reference evidence="1" key="1">
    <citation type="submission" date="2013-08" db="EMBL/GenBank/DDBJ databases">
        <authorList>
            <person name="Mendez C."/>
            <person name="Richter M."/>
            <person name="Ferrer M."/>
            <person name="Sanchez J."/>
        </authorList>
    </citation>
    <scope>NUCLEOTIDE SEQUENCE</scope>
</reference>
<dbReference type="EMBL" id="AUZX01005051">
    <property type="protein sequence ID" value="EQD69239.1"/>
    <property type="molecule type" value="Genomic_DNA"/>
</dbReference>
<name>T1CLU6_9ZZZZ</name>
<comment type="caution">
    <text evidence="1">The sequence shown here is derived from an EMBL/GenBank/DDBJ whole genome shotgun (WGS) entry which is preliminary data.</text>
</comment>
<organism evidence="1">
    <name type="scientific">mine drainage metagenome</name>
    <dbReference type="NCBI Taxonomy" id="410659"/>
    <lineage>
        <taxon>unclassified sequences</taxon>
        <taxon>metagenomes</taxon>
        <taxon>ecological metagenomes</taxon>
    </lineage>
</organism>
<evidence type="ECO:0000313" key="1">
    <source>
        <dbReference type="EMBL" id="EQD69239.1"/>
    </source>
</evidence>
<dbReference type="AlphaFoldDB" id="T1CLU6"/>
<feature type="non-terminal residue" evidence="1">
    <location>
        <position position="1"/>
    </location>
</feature>
<protein>
    <submittedName>
        <fullName evidence="1">Uncharacterized protein</fullName>
    </submittedName>
</protein>
<proteinExistence type="predicted"/>
<reference evidence="1" key="2">
    <citation type="journal article" date="2014" name="ISME J.">
        <title>Microbial stratification in low pH oxic and suboxic macroscopic growths along an acid mine drainage.</title>
        <authorList>
            <person name="Mendez-Garcia C."/>
            <person name="Mesa V."/>
            <person name="Sprenger R.R."/>
            <person name="Richter M."/>
            <person name="Diez M.S."/>
            <person name="Solano J."/>
            <person name="Bargiela R."/>
            <person name="Golyshina O.V."/>
            <person name="Manteca A."/>
            <person name="Ramos J.L."/>
            <person name="Gallego J.R."/>
            <person name="Llorente I."/>
            <person name="Martins Dos Santos V.A."/>
            <person name="Jensen O.N."/>
            <person name="Pelaez A.I."/>
            <person name="Sanchez J."/>
            <person name="Ferrer M."/>
        </authorList>
    </citation>
    <scope>NUCLEOTIDE SEQUENCE</scope>
</reference>